<evidence type="ECO:0000313" key="3">
    <source>
        <dbReference type="Proteomes" id="UP001501842"/>
    </source>
</evidence>
<dbReference type="RefSeq" id="WP_344457974.1">
    <property type="nucleotide sequence ID" value="NZ_BAAATZ010000037.1"/>
</dbReference>
<evidence type="ECO:0008006" key="4">
    <source>
        <dbReference type="Google" id="ProtNLM"/>
    </source>
</evidence>
<feature type="signal peptide" evidence="1">
    <location>
        <begin position="1"/>
        <end position="22"/>
    </location>
</feature>
<comment type="caution">
    <text evidence="2">The sequence shown here is derived from an EMBL/GenBank/DDBJ whole genome shotgun (WGS) entry which is preliminary data.</text>
</comment>
<keyword evidence="1" id="KW-0732">Signal</keyword>
<gene>
    <name evidence="2" type="ORF">GCM10010439_72180</name>
</gene>
<keyword evidence="3" id="KW-1185">Reference proteome</keyword>
<reference evidence="3" key="1">
    <citation type="journal article" date="2019" name="Int. J. Syst. Evol. Microbiol.">
        <title>The Global Catalogue of Microorganisms (GCM) 10K type strain sequencing project: providing services to taxonomists for standard genome sequencing and annotation.</title>
        <authorList>
            <consortium name="The Broad Institute Genomics Platform"/>
            <consortium name="The Broad Institute Genome Sequencing Center for Infectious Disease"/>
            <person name="Wu L."/>
            <person name="Ma J."/>
        </authorList>
    </citation>
    <scope>NUCLEOTIDE SEQUENCE [LARGE SCALE GENOMIC DNA]</scope>
    <source>
        <strain evidence="3">JCM 8201</strain>
    </source>
</reference>
<accession>A0ABP6H8N3</accession>
<evidence type="ECO:0000313" key="2">
    <source>
        <dbReference type="EMBL" id="GAA2738372.1"/>
    </source>
</evidence>
<dbReference type="Proteomes" id="UP001501842">
    <property type="component" value="Unassembled WGS sequence"/>
</dbReference>
<feature type="chain" id="PRO_5046021460" description="Secreted protein" evidence="1">
    <location>
        <begin position="23"/>
        <end position="173"/>
    </location>
</feature>
<dbReference type="EMBL" id="BAAATZ010000037">
    <property type="protein sequence ID" value="GAA2738372.1"/>
    <property type="molecule type" value="Genomic_DNA"/>
</dbReference>
<organism evidence="2 3">
    <name type="scientific">Actinocorallia aurantiaca</name>
    <dbReference type="NCBI Taxonomy" id="46204"/>
    <lineage>
        <taxon>Bacteria</taxon>
        <taxon>Bacillati</taxon>
        <taxon>Actinomycetota</taxon>
        <taxon>Actinomycetes</taxon>
        <taxon>Streptosporangiales</taxon>
        <taxon>Thermomonosporaceae</taxon>
        <taxon>Actinocorallia</taxon>
    </lineage>
</organism>
<proteinExistence type="predicted"/>
<protein>
    <recommendedName>
        <fullName evidence="4">Secreted protein</fullName>
    </recommendedName>
</protein>
<evidence type="ECO:0000256" key="1">
    <source>
        <dbReference type="SAM" id="SignalP"/>
    </source>
</evidence>
<sequence length="173" mass="16349">MSRTAKLVAVAAASAAAVVVTAAPALAWTGGAVSASLTSPLTVSLGGASCTGSTLTGSVTAAGVLSIPTATISGCTAAGSSIPVTPQNLPWGGKLTDGGGVASLTGFRVSATWLGVTCVYGGNINGTNTAKSGSPASTTATFTNASVSKVSGSFLCPGTAQVSAAYKFTGAGL</sequence>
<name>A0ABP6H8N3_9ACTN</name>